<evidence type="ECO:0000256" key="3">
    <source>
        <dbReference type="ARBA" id="ARBA00022454"/>
    </source>
</evidence>
<feature type="compositionally biased region" description="Low complexity" evidence="16">
    <location>
        <begin position="1115"/>
        <end position="1127"/>
    </location>
</feature>
<keyword evidence="4" id="KW-0678">Repressor</keyword>
<evidence type="ECO:0000256" key="9">
    <source>
        <dbReference type="ARBA" id="ARBA00022737"/>
    </source>
</evidence>
<dbReference type="InterPro" id="IPR001739">
    <property type="entry name" value="Methyl_CpG_DNA-bd"/>
</dbReference>
<dbReference type="PROSITE" id="PS50868">
    <property type="entry name" value="POST_SET"/>
    <property type="match status" value="1"/>
</dbReference>
<sequence length="1490" mass="165499">MKEDICAQSKTECSFKSTDLLHGPGYMEQRRDDLFHTSAISWCCGYRYSTQTDFQAGFLWTNYGGTINMCVRHRQGDVNTDLKSCCTSTHLLVTMATDGDAEGIEMSDENFYENLDDIISGLVNEKLESSGWVEGLPPGMAAIERDLGSLEDQQARIQDVFRESERLLGVAGENLAWQQTWFNDWMEHNRTGSPEEMVDLTAEDDEVMVVSEGPATQQQQLQQPQQQAQQRQEQEHQSELPSTPQAATEEETVPTAPQPPQTESSVPTTNQESGTSSEQPIADQNEEQVQREVAPGTSDPVSVELAVGMRLMGKKKDDIWYQGTLIKIVPDEKGLIKYKVKYDGKGKGLLSGNHIAFSETVGQGVLHAGSRIVGQYVDEEGDSVQYLYAGIVAELPSKMNRSRYLIFFDDGFATYLKRDQIHQRAMVKVKVGQKIRTEWNGQWWDARVDSVDGSLVKMYYPTDKRSEWIYRGSTRLWPLYEAFAHQEQAQTEGSKSIRSHTMGKTRGPHIEYTRAEEEAAKRKTTGAAQKKPASASASSASQSKPPSRSSTPRSSSTVDSSSLSFEKLLTEDIEKLQAGSKLVPSTSSELQNSGGGMGRPVANREAWFQIAGATQKKTVTSQQSNTTVKQTVTSQQSNTVVKHVVPTTVKQTVTTTQPPVTTTAQRINRPLKKQVARKSTGPRSKKPFPDQYVPPSVGRKDIASILQKRLMEEGDSNSRSSEDSVVDITVETDPMEVPTPKMVKFSPHQCTPACVSHVRPANPAQYRGRGAWPHINPLKVPILYQWERYIGKKRPGGTRDVSYRTPCARMVRNVRDVSWYLMQTKTDFLSIDQFCFDPYVMLDNMRPEKYFVKIPDISNGNEDVPISCVNEINHEHPDNVGYTKQRLPTPGVELNLDPDFLVSCDCTDNCQNKKTCACHQLTIQAYRSRPGGQEDPDAGYEYRRLTEQLPTGGWGIRCLDDIPQGAFICIYAGQLLNEDTANKGGNMFGDEYLAELDHIEIAEKFKEGYESDVPDSSGSDLNDSDSESDNSSSAEEPSITSSTSPEPDLDNSSDSDYKPDITDKPGDTSGAVKLILRRESRGSTSGRSVKPQKCDTDKKVESWIEKNLSEKKSGDTGSQSESRSSSGRNTPKQTHQSQDSKPGLPQPNKEDQSQSVDTNPAKKESSVHEQERHNIFDIMEFSESKDGTSKTPDREVQKKGDTNRSFQDALKDMNVSMELSPKKAPGQQGTVGAKKDSGKDDGMACTIVEEKEAAEGKAERREGDVQDKTGKTEGEEKDKKGKDGSSPMRHYGYRIDGDRIVGLKRKHRKKIVVKASSSSESEESKPKPASGDCELMIVGATSLAVDSGDETSDSEKGSSSDKGKKKKEKDQLEVPAPVLDDTQQPVAVLQPSPDRSTRKYFGEEHCYVMDAKVIGNCGRYLNHSCSPNLFVQNVFVDTHDLRFPWVAFFSSKRIRGGTELTWDYNYQVGSVAGKVLYCYCGSEECRGRLL</sequence>
<evidence type="ECO:0000259" key="18">
    <source>
        <dbReference type="PROSITE" id="PS50868"/>
    </source>
</evidence>
<feature type="compositionally biased region" description="Polar residues" evidence="16">
    <location>
        <begin position="1128"/>
        <end position="1140"/>
    </location>
</feature>
<dbReference type="SMART" id="SM00391">
    <property type="entry name" value="MBD"/>
    <property type="match status" value="1"/>
</dbReference>
<feature type="domain" description="Post-SET" evidence="18">
    <location>
        <begin position="1474"/>
        <end position="1490"/>
    </location>
</feature>
<dbReference type="InterPro" id="IPR046341">
    <property type="entry name" value="SET_dom_sf"/>
</dbReference>
<feature type="region of interest" description="Disordered" evidence="16">
    <location>
        <begin position="1008"/>
        <end position="1395"/>
    </location>
</feature>
<keyword evidence="8" id="KW-0479">Metal-binding</keyword>
<dbReference type="Gene3D" id="2.170.270.10">
    <property type="entry name" value="SET domain"/>
    <property type="match status" value="2"/>
</dbReference>
<keyword evidence="12" id="KW-0805">Transcription regulation</keyword>
<dbReference type="InterPro" id="IPR040880">
    <property type="entry name" value="DUF5604"/>
</dbReference>
<dbReference type="PANTHER" id="PTHR46024:SF1">
    <property type="entry name" value="HISTONE-LYSINE N-METHYLTRANSFERASE EGGLESS"/>
    <property type="match status" value="1"/>
</dbReference>
<dbReference type="PROSITE" id="PS50982">
    <property type="entry name" value="MBD"/>
    <property type="match status" value="1"/>
</dbReference>
<feature type="compositionally biased region" description="Low complexity" evidence="16">
    <location>
        <begin position="217"/>
        <end position="231"/>
    </location>
</feature>
<keyword evidence="10" id="KW-0862">Zinc</keyword>
<dbReference type="InterPro" id="IPR007728">
    <property type="entry name" value="Pre-SET_dom"/>
</dbReference>
<dbReference type="InterPro" id="IPR051516">
    <property type="entry name" value="SETDB_methyltransferase"/>
</dbReference>
<dbReference type="InterPro" id="IPR041291">
    <property type="entry name" value="TUDOR_5"/>
</dbReference>
<dbReference type="SUPFAM" id="SSF82199">
    <property type="entry name" value="SET domain"/>
    <property type="match status" value="1"/>
</dbReference>
<feature type="compositionally biased region" description="Low complexity" evidence="16">
    <location>
        <begin position="652"/>
        <end position="663"/>
    </location>
</feature>
<dbReference type="Gene3D" id="2.30.30.140">
    <property type="match status" value="3"/>
</dbReference>
<dbReference type="PANTHER" id="PTHR46024">
    <property type="entry name" value="HISTONE-LYSINE N-METHYLTRANSFERASE EGGLESS"/>
    <property type="match status" value="1"/>
</dbReference>
<reference evidence="20" key="1">
    <citation type="journal article" date="2008" name="Nature">
        <title>The amphioxus genome and the evolution of the chordate karyotype.</title>
        <authorList>
            <consortium name="US DOE Joint Genome Institute (JGI-PGF)"/>
            <person name="Putnam N.H."/>
            <person name="Butts T."/>
            <person name="Ferrier D.E.K."/>
            <person name="Furlong R.F."/>
            <person name="Hellsten U."/>
            <person name="Kawashima T."/>
            <person name="Robinson-Rechavi M."/>
            <person name="Shoguchi E."/>
            <person name="Terry A."/>
            <person name="Yu J.-K."/>
            <person name="Benito-Gutierrez E.L."/>
            <person name="Dubchak I."/>
            <person name="Garcia-Fernandez J."/>
            <person name="Gibson-Brown J.J."/>
            <person name="Grigoriev I.V."/>
            <person name="Horton A.C."/>
            <person name="de Jong P.J."/>
            <person name="Jurka J."/>
            <person name="Kapitonov V.V."/>
            <person name="Kohara Y."/>
            <person name="Kuroki Y."/>
            <person name="Lindquist E."/>
            <person name="Lucas S."/>
            <person name="Osoegawa K."/>
            <person name="Pennacchio L.A."/>
            <person name="Salamov A.A."/>
            <person name="Satou Y."/>
            <person name="Sauka-Spengler T."/>
            <person name="Schmutz J."/>
            <person name="Shin-I T."/>
            <person name="Toyoda A."/>
            <person name="Bronner-Fraser M."/>
            <person name="Fujiyama A."/>
            <person name="Holland L.Z."/>
            <person name="Holland P.W.H."/>
            <person name="Satoh N."/>
            <person name="Rokhsar D.S."/>
        </authorList>
    </citation>
    <scope>NUCLEOTIDE SEQUENCE [LARGE SCALE GENOMIC DNA]</scope>
    <source>
        <strain evidence="20">S238N-H82</strain>
        <tissue evidence="20">Testes</tissue>
    </source>
</reference>
<dbReference type="Pfam" id="PF05033">
    <property type="entry name" value="Pre-SET"/>
    <property type="match status" value="1"/>
</dbReference>
<keyword evidence="9" id="KW-0677">Repeat</keyword>
<evidence type="ECO:0000256" key="6">
    <source>
        <dbReference type="ARBA" id="ARBA00022679"/>
    </source>
</evidence>
<accession>C3Y5H5</accession>
<dbReference type="GO" id="GO:0008270">
    <property type="term" value="F:zinc ion binding"/>
    <property type="evidence" value="ECO:0007669"/>
    <property type="project" value="InterPro"/>
</dbReference>
<evidence type="ECO:0000256" key="15">
    <source>
        <dbReference type="ARBA" id="ARBA00023242"/>
    </source>
</evidence>
<dbReference type="Pfam" id="PF01429">
    <property type="entry name" value="MBD"/>
    <property type="match status" value="1"/>
</dbReference>
<dbReference type="GO" id="GO:0005694">
    <property type="term" value="C:chromosome"/>
    <property type="evidence" value="ECO:0007669"/>
    <property type="project" value="UniProtKB-SubCell"/>
</dbReference>
<keyword evidence="14" id="KW-0804">Transcription</keyword>
<feature type="compositionally biased region" description="Basic and acidic residues" evidence="16">
    <location>
        <begin position="1233"/>
        <end position="1283"/>
    </location>
</feature>
<evidence type="ECO:0000256" key="2">
    <source>
        <dbReference type="ARBA" id="ARBA00004286"/>
    </source>
</evidence>
<keyword evidence="3" id="KW-0158">Chromosome</keyword>
<comment type="subcellular location">
    <subcellularLocation>
        <location evidence="2">Chromosome</location>
    </subcellularLocation>
    <subcellularLocation>
        <location evidence="1">Nucleus</location>
    </subcellularLocation>
</comment>
<evidence type="ECO:0000256" key="13">
    <source>
        <dbReference type="ARBA" id="ARBA00023054"/>
    </source>
</evidence>
<evidence type="ECO:0000313" key="20">
    <source>
        <dbReference type="EMBL" id="EEN64222.1"/>
    </source>
</evidence>
<evidence type="ECO:0000256" key="5">
    <source>
        <dbReference type="ARBA" id="ARBA00022603"/>
    </source>
</evidence>
<feature type="compositionally biased region" description="Basic and acidic residues" evidence="16">
    <location>
        <begin position="1160"/>
        <end position="1175"/>
    </location>
</feature>
<dbReference type="InterPro" id="IPR003616">
    <property type="entry name" value="Post-SET_dom"/>
</dbReference>
<evidence type="ECO:0000256" key="1">
    <source>
        <dbReference type="ARBA" id="ARBA00004123"/>
    </source>
</evidence>
<dbReference type="STRING" id="7739.C3Y5H5"/>
<evidence type="ECO:0000256" key="14">
    <source>
        <dbReference type="ARBA" id="ARBA00023163"/>
    </source>
</evidence>
<proteinExistence type="predicted"/>
<organism>
    <name type="scientific">Branchiostoma floridae</name>
    <name type="common">Florida lancelet</name>
    <name type="synonym">Amphioxus</name>
    <dbReference type="NCBI Taxonomy" id="7739"/>
    <lineage>
        <taxon>Eukaryota</taxon>
        <taxon>Metazoa</taxon>
        <taxon>Chordata</taxon>
        <taxon>Cephalochordata</taxon>
        <taxon>Leptocardii</taxon>
        <taxon>Amphioxiformes</taxon>
        <taxon>Branchiostomatidae</taxon>
        <taxon>Branchiostoma</taxon>
    </lineage>
</organism>
<dbReference type="SMART" id="SM00468">
    <property type="entry name" value="PreSET"/>
    <property type="match status" value="1"/>
</dbReference>
<evidence type="ECO:0000256" key="10">
    <source>
        <dbReference type="ARBA" id="ARBA00022833"/>
    </source>
</evidence>
<evidence type="ECO:0000256" key="4">
    <source>
        <dbReference type="ARBA" id="ARBA00022491"/>
    </source>
</evidence>
<feature type="compositionally biased region" description="Basic and acidic residues" evidence="16">
    <location>
        <begin position="1353"/>
        <end position="1372"/>
    </location>
</feature>
<evidence type="ECO:0000256" key="16">
    <source>
        <dbReference type="SAM" id="MobiDB-lite"/>
    </source>
</evidence>
<dbReference type="CDD" id="cd20384">
    <property type="entry name" value="Tudor_ZGPAT"/>
    <property type="match status" value="1"/>
</dbReference>
<feature type="region of interest" description="Disordered" evidence="16">
    <location>
        <begin position="213"/>
        <end position="300"/>
    </location>
</feature>
<dbReference type="GO" id="GO:0046974">
    <property type="term" value="F:histone H3K9 methyltransferase activity"/>
    <property type="evidence" value="ECO:0007669"/>
    <property type="project" value="UniProtKB-ARBA"/>
</dbReference>
<dbReference type="InterPro" id="IPR001214">
    <property type="entry name" value="SET_dom"/>
</dbReference>
<protein>
    <submittedName>
        <fullName evidence="20">Uncharacterized protein</fullName>
    </submittedName>
</protein>
<feature type="compositionally biased region" description="Polar residues" evidence="16">
    <location>
        <begin position="261"/>
        <end position="279"/>
    </location>
</feature>
<evidence type="ECO:0000256" key="12">
    <source>
        <dbReference type="ARBA" id="ARBA00023015"/>
    </source>
</evidence>
<gene>
    <name evidence="20" type="ORF">BRAFLDRAFT_125045</name>
</gene>
<feature type="compositionally biased region" description="Low complexity" evidence="16">
    <location>
        <begin position="527"/>
        <end position="562"/>
    </location>
</feature>
<keyword evidence="7" id="KW-0949">S-adenosyl-L-methionine</keyword>
<dbReference type="eggNOG" id="KOG1141">
    <property type="taxonomic scope" value="Eukaryota"/>
</dbReference>
<evidence type="ECO:0000256" key="7">
    <source>
        <dbReference type="ARBA" id="ARBA00022691"/>
    </source>
</evidence>
<dbReference type="Pfam" id="PF00856">
    <property type="entry name" value="SET"/>
    <property type="match status" value="1"/>
</dbReference>
<feature type="compositionally biased region" description="Basic and acidic residues" evidence="16">
    <location>
        <begin position="1182"/>
        <end position="1202"/>
    </location>
</feature>
<feature type="compositionally biased region" description="Basic and acidic residues" evidence="16">
    <location>
        <begin position="1092"/>
        <end position="1114"/>
    </location>
</feature>
<feature type="compositionally biased region" description="Basic residues" evidence="16">
    <location>
        <begin position="1302"/>
        <end position="1312"/>
    </location>
</feature>
<feature type="domain" description="MBD" evidence="19">
    <location>
        <begin position="772"/>
        <end position="841"/>
    </location>
</feature>
<evidence type="ECO:0000256" key="11">
    <source>
        <dbReference type="ARBA" id="ARBA00022853"/>
    </source>
</evidence>
<keyword evidence="15" id="KW-0539">Nucleus</keyword>
<evidence type="ECO:0000259" key="19">
    <source>
        <dbReference type="PROSITE" id="PS50982"/>
    </source>
</evidence>
<evidence type="ECO:0000259" key="17">
    <source>
        <dbReference type="PROSITE" id="PS50280"/>
    </source>
</evidence>
<evidence type="ECO:0000256" key="8">
    <source>
        <dbReference type="ARBA" id="ARBA00022723"/>
    </source>
</evidence>
<keyword evidence="6" id="KW-0808">Transferase</keyword>
<dbReference type="CDD" id="cd21181">
    <property type="entry name" value="Tudor_SETDB1_rpt2"/>
    <property type="match status" value="1"/>
</dbReference>
<keyword evidence="13" id="KW-0175">Coiled coil</keyword>
<feature type="compositionally biased region" description="Basic residues" evidence="16">
    <location>
        <begin position="497"/>
        <end position="507"/>
    </location>
</feature>
<dbReference type="EMBL" id="GG666487">
    <property type="protein sequence ID" value="EEN64222.1"/>
    <property type="molecule type" value="Genomic_DNA"/>
</dbReference>
<feature type="region of interest" description="Disordered" evidence="16">
    <location>
        <begin position="652"/>
        <end position="699"/>
    </location>
</feature>
<dbReference type="InParanoid" id="C3Y5H5"/>
<name>C3Y5H5_BRAFL</name>
<dbReference type="PROSITE" id="PS50280">
    <property type="entry name" value="SET"/>
    <property type="match status" value="1"/>
</dbReference>
<dbReference type="GO" id="GO:0032259">
    <property type="term" value="P:methylation"/>
    <property type="evidence" value="ECO:0007669"/>
    <property type="project" value="UniProtKB-KW"/>
</dbReference>
<feature type="domain" description="SET" evidence="17">
    <location>
        <begin position="938"/>
        <end position="1465"/>
    </location>
</feature>
<feature type="region of interest" description="Disordered" evidence="16">
    <location>
        <begin position="489"/>
        <end position="562"/>
    </location>
</feature>
<dbReference type="Pfam" id="PF18300">
    <property type="entry name" value="DUF5604"/>
    <property type="match status" value="1"/>
</dbReference>
<feature type="compositionally biased region" description="Low complexity" evidence="16">
    <location>
        <begin position="1029"/>
        <end position="1046"/>
    </location>
</feature>
<feature type="compositionally biased region" description="Basic and acidic residues" evidence="16">
    <location>
        <begin position="508"/>
        <end position="521"/>
    </location>
</feature>
<dbReference type="InterPro" id="IPR016177">
    <property type="entry name" value="DNA-bd_dom_sf"/>
</dbReference>
<feature type="compositionally biased region" description="Basic and acidic residues" evidence="16">
    <location>
        <begin position="1055"/>
        <end position="1066"/>
    </location>
</feature>
<dbReference type="GO" id="GO:0005634">
    <property type="term" value="C:nucleus"/>
    <property type="evidence" value="ECO:0007669"/>
    <property type="project" value="UniProtKB-SubCell"/>
</dbReference>
<dbReference type="Pfam" id="PF18358">
    <property type="entry name" value="Tudor_4"/>
    <property type="match status" value="1"/>
</dbReference>
<dbReference type="Pfam" id="PF18359">
    <property type="entry name" value="Tudor_5"/>
    <property type="match status" value="1"/>
</dbReference>
<dbReference type="GO" id="GO:0003677">
    <property type="term" value="F:DNA binding"/>
    <property type="evidence" value="ECO:0007669"/>
    <property type="project" value="InterPro"/>
</dbReference>
<keyword evidence="11" id="KW-0156">Chromatin regulator</keyword>
<keyword evidence="5" id="KW-0489">Methyltransferase</keyword>
<dbReference type="InterPro" id="IPR041292">
    <property type="entry name" value="Tudor_4"/>
</dbReference>
<dbReference type="SMART" id="SM00317">
    <property type="entry name" value="SET"/>
    <property type="match status" value="1"/>
</dbReference>
<dbReference type="SUPFAM" id="SSF54171">
    <property type="entry name" value="DNA-binding domain"/>
    <property type="match status" value="1"/>
</dbReference>